<dbReference type="InterPro" id="IPR051848">
    <property type="entry name" value="PGIP"/>
</dbReference>
<dbReference type="InterPro" id="IPR003591">
    <property type="entry name" value="Leu-rich_rpt_typical-subtyp"/>
</dbReference>
<dbReference type="Pfam" id="PF13149">
    <property type="entry name" value="Mfa_like_1"/>
    <property type="match status" value="1"/>
</dbReference>
<dbReference type="RefSeq" id="WP_257940996.1">
    <property type="nucleotide sequence ID" value="NZ_JAMZEE010000039.1"/>
</dbReference>
<sequence length="836" mass="94351">MDKMKYIIQILVAITLLGCTDEEIFKSKGDIEVTAGFAKTRTTFVEDDGITHVTWNTGDAIGLFTKEQNNLQYTALNDGDETKFGTLGEKITATEGEKVYAYYPWIGGSENPQKMKLPDIQFQSYNNNRFDFIYASSSVNDRKVSLQFKHLFAFIKITLPVDILSVEGDNRLGFYVSSSENIAFQDLYNEGKVYFDMEKEEIVAEQLSQNLRYHISNGPLEGQQEITCYIAILPQTEDAELIVSKQNGDPLLVKNVPTGGFKAGNVYTLYLNGDEVENMKAREREALVALYKATNGDNWTNNTNWCSDKPIHEWYGVGVDSYELERVNRLFLSNNNLSGVIPEEIGNLEGLKELYFDGNNLKGSIPESIGNLKGLKKLWLGGNALIGSIPENLGNLINLEILELGGNNLTGSIPRSIDALKKAKLILLAHNQLEGSIPECFANLSNLVDLDLYGNCLSGIVPEKLLQHPNWKKWDPELDILSQRPGYILQIENLYASTDFSKDGEVVALQTHSKGNGITIVMMGDQFVDTDMENDGLYETKMKETMEHYFSIEPFKSLRELFDVIMIKAVSKNNMMTGETAFSSKVTSNFEIDKDKCMEYAKKAIRRDNLDNVQVIMVQNCYVPIANTFLYQNGFSIANCPFGTGNTDSNNLAHPNSARSLTLHEAGGHGFGYLFDEYLQSGAVSGTPSEEFIISFNQDYINYGYYANVDFISDPEKVRWAHFIKDCRYLYEEIGLFEGAYLYKKGIYRPTNSSIMNSGGNRSNLFNAPSREAIYKRAMKLAYGDSWTYDYEEFVKFDEPGRSEWINANTRSANEEMMKNYKHIPPKIFNYPAVVK</sequence>
<dbReference type="Pfam" id="PF00560">
    <property type="entry name" value="LRR_1"/>
    <property type="match status" value="1"/>
</dbReference>
<name>A0A9X2SYE1_9BACE</name>
<evidence type="ECO:0000256" key="3">
    <source>
        <dbReference type="ARBA" id="ARBA00022737"/>
    </source>
</evidence>
<reference evidence="4" key="1">
    <citation type="journal article" date="2022" name="Arch. Microbiol.">
        <title>Bacteroides muris sp. nov. isolated from the cecum of wild-derived house mice.</title>
        <authorList>
            <person name="Fokt H."/>
            <person name="Unni R."/>
            <person name="Repnik U."/>
            <person name="Schmitz R.A."/>
            <person name="Bramkamp M."/>
            <person name="Baines J.F."/>
            <person name="Unterweger D."/>
        </authorList>
    </citation>
    <scope>NUCLEOTIDE SEQUENCE</scope>
    <source>
        <strain evidence="4">KH569_7</strain>
    </source>
</reference>
<dbReference type="Gene3D" id="3.80.10.10">
    <property type="entry name" value="Ribonuclease Inhibitor"/>
    <property type="match status" value="1"/>
</dbReference>
<dbReference type="Pfam" id="PF13855">
    <property type="entry name" value="LRR_8"/>
    <property type="match status" value="1"/>
</dbReference>
<dbReference type="AlphaFoldDB" id="A0A9X2SYE1"/>
<dbReference type="PANTHER" id="PTHR48059">
    <property type="entry name" value="POLYGALACTURONASE INHIBITOR 1"/>
    <property type="match status" value="1"/>
</dbReference>
<organism evidence="4 5">
    <name type="scientific">Bacteroides muris</name>
    <name type="common">ex Fokt et al. 2023</name>
    <dbReference type="NCBI Taxonomy" id="2937417"/>
    <lineage>
        <taxon>Bacteria</taxon>
        <taxon>Pseudomonadati</taxon>
        <taxon>Bacteroidota</taxon>
        <taxon>Bacteroidia</taxon>
        <taxon>Bacteroidales</taxon>
        <taxon>Bacteroidaceae</taxon>
        <taxon>Bacteroides</taxon>
    </lineage>
</organism>
<dbReference type="InterPro" id="IPR042278">
    <property type="entry name" value="Mfa-like_1_N"/>
</dbReference>
<evidence type="ECO:0000313" key="5">
    <source>
        <dbReference type="Proteomes" id="UP001143810"/>
    </source>
</evidence>
<evidence type="ECO:0000256" key="2">
    <source>
        <dbReference type="ARBA" id="ARBA00022614"/>
    </source>
</evidence>
<evidence type="ECO:0000256" key="1">
    <source>
        <dbReference type="ARBA" id="ARBA00004196"/>
    </source>
</evidence>
<dbReference type="EMBL" id="JAMZEE010000039">
    <property type="protein sequence ID" value="MCR6509237.1"/>
    <property type="molecule type" value="Genomic_DNA"/>
</dbReference>
<dbReference type="Proteomes" id="UP001143810">
    <property type="component" value="Unassembled WGS sequence"/>
</dbReference>
<evidence type="ECO:0000313" key="4">
    <source>
        <dbReference type="EMBL" id="MCR6509237.1"/>
    </source>
</evidence>
<dbReference type="InterPro" id="IPR024079">
    <property type="entry name" value="MetalloPept_cat_dom_sf"/>
</dbReference>
<dbReference type="PROSITE" id="PS51257">
    <property type="entry name" value="PROKAR_LIPOPROTEIN"/>
    <property type="match status" value="1"/>
</dbReference>
<dbReference type="GO" id="GO:0008237">
    <property type="term" value="F:metallopeptidase activity"/>
    <property type="evidence" value="ECO:0007669"/>
    <property type="project" value="InterPro"/>
</dbReference>
<dbReference type="Gene3D" id="2.60.40.2620">
    <property type="entry name" value="Fimbrillin-like"/>
    <property type="match status" value="1"/>
</dbReference>
<dbReference type="SUPFAM" id="SSF52058">
    <property type="entry name" value="L domain-like"/>
    <property type="match status" value="1"/>
</dbReference>
<dbReference type="CDD" id="cd13120">
    <property type="entry name" value="BF2867_like_N"/>
    <property type="match status" value="1"/>
</dbReference>
<dbReference type="Gene3D" id="3.40.390.10">
    <property type="entry name" value="Collagenase (Catalytic Domain)"/>
    <property type="match status" value="1"/>
</dbReference>
<dbReference type="FunFam" id="3.80.10.10:FF:000041">
    <property type="entry name" value="LRR receptor-like serine/threonine-protein kinase ERECTA"/>
    <property type="match status" value="1"/>
</dbReference>
<comment type="subcellular location">
    <subcellularLocation>
        <location evidence="1">Cell envelope</location>
    </subcellularLocation>
</comment>
<dbReference type="InterPro" id="IPR025049">
    <property type="entry name" value="Mfa-like_1"/>
</dbReference>
<dbReference type="InterPro" id="IPR001611">
    <property type="entry name" value="Leu-rich_rpt"/>
</dbReference>
<accession>A0A9X2SYE1</accession>
<proteinExistence type="predicted"/>
<dbReference type="SMART" id="SM00369">
    <property type="entry name" value="LRR_TYP"/>
    <property type="match status" value="4"/>
</dbReference>
<protein>
    <submittedName>
        <fullName evidence="4">Fimbrillin family protein</fullName>
    </submittedName>
</protein>
<comment type="caution">
    <text evidence="4">The sequence shown here is derived from an EMBL/GenBank/DDBJ whole genome shotgun (WGS) entry which is preliminary data.</text>
</comment>
<gene>
    <name evidence="4" type="ORF">M1B78_13965</name>
</gene>
<dbReference type="InterPro" id="IPR032675">
    <property type="entry name" value="LRR_dom_sf"/>
</dbReference>
<reference evidence="4" key="2">
    <citation type="submission" date="2022-04" db="EMBL/GenBank/DDBJ databases">
        <authorList>
            <person name="Fokt H."/>
            <person name="Baines J."/>
        </authorList>
    </citation>
    <scope>NUCLEOTIDE SEQUENCE</scope>
    <source>
        <strain evidence="4">KH569_7</strain>
    </source>
</reference>
<dbReference type="PANTHER" id="PTHR48059:SF38">
    <property type="entry name" value="OS04G0534166 PROTEIN"/>
    <property type="match status" value="1"/>
</dbReference>
<keyword evidence="3" id="KW-0677">Repeat</keyword>
<dbReference type="GO" id="GO:0030313">
    <property type="term" value="C:cell envelope"/>
    <property type="evidence" value="ECO:0007669"/>
    <property type="project" value="UniProtKB-SubCell"/>
</dbReference>
<keyword evidence="2" id="KW-0433">Leucine-rich repeat</keyword>